<gene>
    <name evidence="1" type="ORF">Atai01_28140</name>
</gene>
<dbReference type="AlphaFoldDB" id="A0A9W6R0H6"/>
<comment type="caution">
    <text evidence="1">The sequence shown here is derived from an EMBL/GenBank/DDBJ whole genome shotgun (WGS) entry which is preliminary data.</text>
</comment>
<keyword evidence="2" id="KW-1185">Reference proteome</keyword>
<dbReference type="EMBL" id="BSTI01000005">
    <property type="protein sequence ID" value="GLY66195.1"/>
    <property type="molecule type" value="Genomic_DNA"/>
</dbReference>
<reference evidence="1" key="1">
    <citation type="submission" date="2023-03" db="EMBL/GenBank/DDBJ databases">
        <title>Amycolatopsis taiwanensis NBRC 103393.</title>
        <authorList>
            <person name="Ichikawa N."/>
            <person name="Sato H."/>
            <person name="Tonouchi N."/>
        </authorList>
    </citation>
    <scope>NUCLEOTIDE SEQUENCE</scope>
    <source>
        <strain evidence="1">NBRC 103393</strain>
    </source>
</reference>
<organism evidence="1 2">
    <name type="scientific">Amycolatopsis taiwanensis</name>
    <dbReference type="NCBI Taxonomy" id="342230"/>
    <lineage>
        <taxon>Bacteria</taxon>
        <taxon>Bacillati</taxon>
        <taxon>Actinomycetota</taxon>
        <taxon>Actinomycetes</taxon>
        <taxon>Pseudonocardiales</taxon>
        <taxon>Pseudonocardiaceae</taxon>
        <taxon>Amycolatopsis</taxon>
    </lineage>
</organism>
<protein>
    <submittedName>
        <fullName evidence="1">Uncharacterized protein</fullName>
    </submittedName>
</protein>
<accession>A0A9W6R0H6</accession>
<evidence type="ECO:0000313" key="2">
    <source>
        <dbReference type="Proteomes" id="UP001165136"/>
    </source>
</evidence>
<evidence type="ECO:0000313" key="1">
    <source>
        <dbReference type="EMBL" id="GLY66195.1"/>
    </source>
</evidence>
<dbReference type="PANTHER" id="PTHR34613">
    <property type="entry name" value="SLL0800 PROTEIN"/>
    <property type="match status" value="1"/>
</dbReference>
<dbReference type="RefSeq" id="WP_285487081.1">
    <property type="nucleotide sequence ID" value="NZ_BSTI01000005.1"/>
</dbReference>
<dbReference type="PANTHER" id="PTHR34613:SF1">
    <property type="entry name" value="SLL6017 PROTEIN"/>
    <property type="match status" value="1"/>
</dbReference>
<sequence>MPSFLHEALIALFQNRPSLAAELLSGPFDMDLPDYRVARLESGDLTDVNPTEYRADAVVALGRSAAAELAVVVEVQLGRDAGKRWSWPVYLATLRARLRCPAVLLVVCADSATAAWCATPVDLGHPGWVLAPLVLSPDRVPIVTDVEQATGSPELAVLSAIAHSTHPDQDKIFLALLAALQHSDAEHASQYHDFVLATLPAAARKHLEDLMSTGTYEYKSEFVRKYIHQGRAEGEAKGEAKAVLAVLESRGIEVPEQARERISGCTDLDQLEGWIRRVATVNSVDELFTASR</sequence>
<dbReference type="Proteomes" id="UP001165136">
    <property type="component" value="Unassembled WGS sequence"/>
</dbReference>
<proteinExistence type="predicted"/>
<name>A0A9W6R0H6_9PSEU</name>